<sequence>MSYVTTTEAQDFGAEPDVTQSQLDQAGRMVDAYLKRPEGLIYEVDGTGNPVCMAGLSPSGSFTVGALSPGLNVAATLAGPVQLLQVGDVLIADRGTTTAEALVIVSLSGANVTFRRVRYAHDGTQPLLSGLALSEQKTTPNDRAIIRLSRIPVAVPLSGVGRYGYRHRGDIPQTDPNTLFALSVTFGGPPRWEVFDPINAAIDPRTGQVWVPAGLLMAYYAEVRLHYLAGWSTAPDAIKSAVCRIANNISQYGYGVPMQAERVDGISYTRANGGKLANGGMIDAATEELLQPYRVRPLA</sequence>
<dbReference type="AlphaFoldDB" id="A0A844GH79"/>
<reference evidence="1 2" key="1">
    <citation type="submission" date="2019-11" db="EMBL/GenBank/DDBJ databases">
        <title>Draft genome sequence of Paludibacterium sp. dN18-1.</title>
        <authorList>
            <person name="Im W.-T."/>
        </authorList>
    </citation>
    <scope>NUCLEOTIDE SEQUENCE [LARGE SCALE GENOMIC DNA]</scope>
    <source>
        <strain evidence="2">dN 18-1</strain>
    </source>
</reference>
<gene>
    <name evidence="1" type="ORF">GKE73_16450</name>
</gene>
<evidence type="ECO:0000313" key="1">
    <source>
        <dbReference type="EMBL" id="MTD34024.1"/>
    </source>
</evidence>
<protein>
    <submittedName>
        <fullName evidence="1">Uncharacterized protein</fullName>
    </submittedName>
</protein>
<dbReference type="EMBL" id="WLYX01000001">
    <property type="protein sequence ID" value="MTD34024.1"/>
    <property type="molecule type" value="Genomic_DNA"/>
</dbReference>
<comment type="caution">
    <text evidence="1">The sequence shown here is derived from an EMBL/GenBank/DDBJ whole genome shotgun (WGS) entry which is preliminary data.</text>
</comment>
<keyword evidence="2" id="KW-1185">Reference proteome</keyword>
<name>A0A844GH79_9NEIS</name>
<dbReference type="RefSeq" id="WP_230371211.1">
    <property type="nucleotide sequence ID" value="NZ_WLYX01000001.1"/>
</dbReference>
<dbReference type="Proteomes" id="UP000446658">
    <property type="component" value="Unassembled WGS sequence"/>
</dbReference>
<evidence type="ECO:0000313" key="2">
    <source>
        <dbReference type="Proteomes" id="UP000446658"/>
    </source>
</evidence>
<organism evidence="1 2">
    <name type="scientific">Paludibacterium denitrificans</name>
    <dbReference type="NCBI Taxonomy" id="2675226"/>
    <lineage>
        <taxon>Bacteria</taxon>
        <taxon>Pseudomonadati</taxon>
        <taxon>Pseudomonadota</taxon>
        <taxon>Betaproteobacteria</taxon>
        <taxon>Neisseriales</taxon>
        <taxon>Chromobacteriaceae</taxon>
        <taxon>Paludibacterium</taxon>
    </lineage>
</organism>
<proteinExistence type="predicted"/>
<accession>A0A844GH79</accession>